<organism evidence="2 3">
    <name type="scientific">Streptosporangium longisporum</name>
    <dbReference type="NCBI Taxonomy" id="46187"/>
    <lineage>
        <taxon>Bacteria</taxon>
        <taxon>Bacillati</taxon>
        <taxon>Actinomycetota</taxon>
        <taxon>Actinomycetes</taxon>
        <taxon>Streptosporangiales</taxon>
        <taxon>Streptosporangiaceae</taxon>
        <taxon>Streptosporangium</taxon>
    </lineage>
</organism>
<protein>
    <recommendedName>
        <fullName evidence="1">HTH LytTR-type domain-containing protein</fullName>
    </recommendedName>
</protein>
<dbReference type="SMART" id="SM00850">
    <property type="entry name" value="LytTR"/>
    <property type="match status" value="1"/>
</dbReference>
<sequence>MVQLVCSPDLRARLERELAAHDVELGTGNRWVLVERGYEVPVGCPAIVFDALDFMDVVRLLVAGVREQHGAVRSVVGQRGSAFVVLTAREVVYLEAAAEGIVARTASGRDRVRGTLQHYEVSWAGLGFVRINRSQLVNLAHVREIVPWFNSRYVLRLAGGEELEVSKTYAKRLRSALKI</sequence>
<dbReference type="InterPro" id="IPR046947">
    <property type="entry name" value="LytR-like"/>
</dbReference>
<evidence type="ECO:0000259" key="1">
    <source>
        <dbReference type="PROSITE" id="PS50930"/>
    </source>
</evidence>
<dbReference type="RefSeq" id="WP_344898526.1">
    <property type="nucleotide sequence ID" value="NZ_BAAAWD010000013.1"/>
</dbReference>
<dbReference type="Gene3D" id="2.40.50.40">
    <property type="match status" value="1"/>
</dbReference>
<feature type="domain" description="HTH LytTR-type" evidence="1">
    <location>
        <begin position="75"/>
        <end position="179"/>
    </location>
</feature>
<name>A0ABN3Y4E3_9ACTN</name>
<dbReference type="PANTHER" id="PTHR37299:SF1">
    <property type="entry name" value="STAGE 0 SPORULATION PROTEIN A HOMOLOG"/>
    <property type="match status" value="1"/>
</dbReference>
<evidence type="ECO:0000313" key="2">
    <source>
        <dbReference type="EMBL" id="GAA3016601.1"/>
    </source>
</evidence>
<dbReference type="PANTHER" id="PTHR37299">
    <property type="entry name" value="TRANSCRIPTIONAL REGULATOR-RELATED"/>
    <property type="match status" value="1"/>
</dbReference>
<dbReference type="InterPro" id="IPR007492">
    <property type="entry name" value="LytTR_DNA-bd_dom"/>
</dbReference>
<keyword evidence="3" id="KW-1185">Reference proteome</keyword>
<dbReference type="Gene3D" id="2.20.25.10">
    <property type="match status" value="1"/>
</dbReference>
<gene>
    <name evidence="2" type="ORF">GCM10017559_45260</name>
</gene>
<accession>A0ABN3Y4E3</accession>
<proteinExistence type="predicted"/>
<dbReference type="Proteomes" id="UP001499930">
    <property type="component" value="Unassembled WGS sequence"/>
</dbReference>
<reference evidence="2 3" key="1">
    <citation type="journal article" date="2019" name="Int. J. Syst. Evol. Microbiol.">
        <title>The Global Catalogue of Microorganisms (GCM) 10K type strain sequencing project: providing services to taxonomists for standard genome sequencing and annotation.</title>
        <authorList>
            <consortium name="The Broad Institute Genomics Platform"/>
            <consortium name="The Broad Institute Genome Sequencing Center for Infectious Disease"/>
            <person name="Wu L."/>
            <person name="Ma J."/>
        </authorList>
    </citation>
    <scope>NUCLEOTIDE SEQUENCE [LARGE SCALE GENOMIC DNA]</scope>
    <source>
        <strain evidence="2 3">JCM 3106</strain>
    </source>
</reference>
<dbReference type="PROSITE" id="PS50930">
    <property type="entry name" value="HTH_LYTTR"/>
    <property type="match status" value="1"/>
</dbReference>
<comment type="caution">
    <text evidence="2">The sequence shown here is derived from an EMBL/GenBank/DDBJ whole genome shotgun (WGS) entry which is preliminary data.</text>
</comment>
<dbReference type="Pfam" id="PF04397">
    <property type="entry name" value="LytTR"/>
    <property type="match status" value="1"/>
</dbReference>
<dbReference type="EMBL" id="BAAAWD010000013">
    <property type="protein sequence ID" value="GAA3016601.1"/>
    <property type="molecule type" value="Genomic_DNA"/>
</dbReference>
<evidence type="ECO:0000313" key="3">
    <source>
        <dbReference type="Proteomes" id="UP001499930"/>
    </source>
</evidence>